<dbReference type="Pfam" id="PF24827">
    <property type="entry name" value="AstE_AspA_cat"/>
    <property type="match status" value="1"/>
</dbReference>
<evidence type="ECO:0000313" key="6">
    <source>
        <dbReference type="EMBL" id="MBR0651291.1"/>
    </source>
</evidence>
<feature type="domain" description="Succinylglutamate desuccinylase/Aspartoacylase catalytic" evidence="5">
    <location>
        <begin position="33"/>
        <end position="201"/>
    </location>
</feature>
<comment type="cofactor">
    <cofactor evidence="1">
        <name>Zn(2+)</name>
        <dbReference type="ChEBI" id="CHEBI:29105"/>
    </cofactor>
</comment>
<evidence type="ECO:0000256" key="1">
    <source>
        <dbReference type="ARBA" id="ARBA00001947"/>
    </source>
</evidence>
<keyword evidence="2" id="KW-0479">Metal-binding</keyword>
<name>A0ABS5EJT8_9PROT</name>
<dbReference type="InterPro" id="IPR055438">
    <property type="entry name" value="AstE_AspA_cat"/>
</dbReference>
<dbReference type="EMBL" id="JAAEDI010000017">
    <property type="protein sequence ID" value="MBR0651291.1"/>
    <property type="molecule type" value="Genomic_DNA"/>
</dbReference>
<dbReference type="PANTHER" id="PTHR37326">
    <property type="entry name" value="BLL3975 PROTEIN"/>
    <property type="match status" value="1"/>
</dbReference>
<reference evidence="7" key="1">
    <citation type="journal article" date="2021" name="Syst. Appl. Microbiol.">
        <title>Roseomonas hellenica sp. nov., isolated from roots of wild-growing Alkanna tinctoria.</title>
        <authorList>
            <person name="Rat A."/>
            <person name="Naranjo H.D."/>
            <person name="Lebbe L."/>
            <person name="Cnockaert M."/>
            <person name="Krigas N."/>
            <person name="Grigoriadou K."/>
            <person name="Maloupa E."/>
            <person name="Willems A."/>
        </authorList>
    </citation>
    <scope>NUCLEOTIDE SEQUENCE [LARGE SCALE GENOMIC DNA]</scope>
    <source>
        <strain evidence="7">LMG 31159</strain>
    </source>
</reference>
<dbReference type="RefSeq" id="WP_211869956.1">
    <property type="nucleotide sequence ID" value="NZ_JAAEDI010000017.1"/>
</dbReference>
<organism evidence="6 7">
    <name type="scientific">Neoroseomonas terrae</name>
    <dbReference type="NCBI Taxonomy" id="424799"/>
    <lineage>
        <taxon>Bacteria</taxon>
        <taxon>Pseudomonadati</taxon>
        <taxon>Pseudomonadota</taxon>
        <taxon>Alphaproteobacteria</taxon>
        <taxon>Acetobacterales</taxon>
        <taxon>Acetobacteraceae</taxon>
        <taxon>Neoroseomonas</taxon>
    </lineage>
</organism>
<comment type="caution">
    <text evidence="6">The sequence shown here is derived from an EMBL/GenBank/DDBJ whole genome shotgun (WGS) entry which is preliminary data.</text>
</comment>
<gene>
    <name evidence="6" type="ORF">GXW78_16585</name>
</gene>
<protein>
    <recommendedName>
        <fullName evidence="5">Succinylglutamate desuccinylase/Aspartoacylase catalytic domain-containing protein</fullName>
    </recommendedName>
</protein>
<dbReference type="Gene3D" id="3.40.630.10">
    <property type="entry name" value="Zn peptidases"/>
    <property type="match status" value="1"/>
</dbReference>
<evidence type="ECO:0000256" key="4">
    <source>
        <dbReference type="ARBA" id="ARBA00022833"/>
    </source>
</evidence>
<keyword evidence="3" id="KW-0378">Hydrolase</keyword>
<dbReference type="PANTHER" id="PTHR37326:SF1">
    <property type="entry name" value="BLL3975 PROTEIN"/>
    <property type="match status" value="1"/>
</dbReference>
<proteinExistence type="predicted"/>
<sequence length="332" mass="35821">MPAEPRRWHIDLPGTRVDEFPWRIHVLEFGSGGPATAIVAGMIGDKPLGVLAMHELAKRLTERSVKGTVLILPIINPFGFQAATRHNPDLVELNRRFPGTPHGAVSDQLAHALFAALKERVDCVIDVHSGTPVRATEFAYDYGNLELSASFGYIPVMVGRHTPGQLCAEATRAGMQATLIEFGGADRNDMTLAVEGCLNMLRFRGHLDDVPTGPDRVDILDQVKLFFASKDGALCSDFGAERVGKPVGPGVIGWVTNVVTGERLEEFVIDPIGVETGTGPGFDRWGPSVMKPFVPKAPPILMVGQAVPAMVRPGTLTYMAGWVGDTIATPRR</sequence>
<keyword evidence="7" id="KW-1185">Reference proteome</keyword>
<dbReference type="Proteomes" id="UP000698752">
    <property type="component" value="Unassembled WGS sequence"/>
</dbReference>
<evidence type="ECO:0000256" key="3">
    <source>
        <dbReference type="ARBA" id="ARBA00022801"/>
    </source>
</evidence>
<evidence type="ECO:0000256" key="2">
    <source>
        <dbReference type="ARBA" id="ARBA00022723"/>
    </source>
</evidence>
<evidence type="ECO:0000259" key="5">
    <source>
        <dbReference type="Pfam" id="PF24827"/>
    </source>
</evidence>
<accession>A0ABS5EJT8</accession>
<keyword evidence="4" id="KW-0862">Zinc</keyword>
<evidence type="ECO:0000313" key="7">
    <source>
        <dbReference type="Proteomes" id="UP000698752"/>
    </source>
</evidence>
<dbReference type="SUPFAM" id="SSF53187">
    <property type="entry name" value="Zn-dependent exopeptidases"/>
    <property type="match status" value="1"/>
</dbReference>
<dbReference type="InterPro" id="IPR053138">
    <property type="entry name" value="N-alpha-Ac-DABA_deacetylase"/>
</dbReference>